<accession>A0A3E2VNM6</accession>
<protein>
    <submittedName>
        <fullName evidence="1">Uncharacterized protein</fullName>
    </submittedName>
</protein>
<evidence type="ECO:0000313" key="1">
    <source>
        <dbReference type="EMBL" id="RGC12367.1"/>
    </source>
</evidence>
<proteinExistence type="predicted"/>
<evidence type="ECO:0000313" key="2">
    <source>
        <dbReference type="Proteomes" id="UP000260025"/>
    </source>
</evidence>
<name>A0A3E2VNM6_CLOIN</name>
<dbReference type="Proteomes" id="UP000260025">
    <property type="component" value="Unassembled WGS sequence"/>
</dbReference>
<dbReference type="RefSeq" id="WP_117444263.1">
    <property type="nucleotide sequence ID" value="NZ_JAJFEN010000039.1"/>
</dbReference>
<dbReference type="AlphaFoldDB" id="A0A3E2VNM6"/>
<dbReference type="EMBL" id="QVEV01000032">
    <property type="protein sequence ID" value="RGC12367.1"/>
    <property type="molecule type" value="Genomic_DNA"/>
</dbReference>
<dbReference type="OrthoDB" id="1647481at2"/>
<reference evidence="1 2" key="1">
    <citation type="submission" date="2018-08" db="EMBL/GenBank/DDBJ databases">
        <title>A genome reference for cultivated species of the human gut microbiota.</title>
        <authorList>
            <person name="Zou Y."/>
            <person name="Xue W."/>
            <person name="Luo G."/>
        </authorList>
    </citation>
    <scope>NUCLEOTIDE SEQUENCE [LARGE SCALE GENOMIC DNA]</scope>
    <source>
        <strain evidence="1 2">OF01-2LB</strain>
    </source>
</reference>
<organism evidence="1 2">
    <name type="scientific">Clostridium innocuum</name>
    <dbReference type="NCBI Taxonomy" id="1522"/>
    <lineage>
        <taxon>Bacteria</taxon>
        <taxon>Bacillati</taxon>
        <taxon>Bacillota</taxon>
        <taxon>Clostridia</taxon>
        <taxon>Eubacteriales</taxon>
        <taxon>Clostridiaceae</taxon>
        <taxon>Clostridium</taxon>
    </lineage>
</organism>
<comment type="caution">
    <text evidence="1">The sequence shown here is derived from an EMBL/GenBank/DDBJ whole genome shotgun (WGS) entry which is preliminary data.</text>
</comment>
<sequence length="148" mass="17206">MIFYYIDDSMLARNEFATAVLHRFECWMEHHPADLVLVSTAQKDNPQLEHFIDAMKHTTVLASPAQFEFQGIRGDLRNGFLCVEGFSEMQSFSGSFVAYDTKRAVCERIYLELFMEHDTSDMDSFVEELEEMLSEKLQMLQKKKSILS</sequence>
<gene>
    <name evidence="1" type="ORF">DXA38_17245</name>
</gene>